<dbReference type="PROSITE" id="PS50979">
    <property type="entry name" value="BC"/>
    <property type="match status" value="1"/>
</dbReference>
<sequence>MLKKILIANRGEIAVRIIRACKLMNIKTVAIFTVVDSQSLHVKLADEAYCIGSGSVNETYLNIDKIIKIAKKAKCDAIHPGYGFLSENSEFARKVRKSKIVFIGPSPEVIDLLGDKVKARSIASKVGIPTVPGSKGYVETLEEAKAVAEEIGYPIIIKAAFGGGGKGMEIVTSPETLEISLLGAQSVAENFFGNKTVFIEKYIESPRHIEIQFIGDRYGNVIHLGDRECSIQRSHQKLIEEAPSFLTEQERNELGEKVCKMAKELGYVNAGTAEFLYKDGQIYFNEVNPRIQVEHPVTEMVTGIDLVVEQIRVAGGLKLSYVQDEIKINGSAIEFRINAEDPKTFLPKSGKIEQLIAPSIYHVRFDTFVFSSYNVSNEYDSLLGKLIVWGKTRNDAIERARLAFKELTISGITTNIDFHKTILETKEFQKRIVSTDFIEKASIKEKIEENEEIKVAALYAFYEKIGLGSTKRVRNGTRGEKQRRILNLWKQRSKLEQTRNL</sequence>
<evidence type="ECO:0000259" key="6">
    <source>
        <dbReference type="PROSITE" id="PS50975"/>
    </source>
</evidence>
<dbReference type="Pfam" id="PF02786">
    <property type="entry name" value="CPSase_L_D2"/>
    <property type="match status" value="1"/>
</dbReference>
<dbReference type="PROSITE" id="PS50975">
    <property type="entry name" value="ATP_GRASP"/>
    <property type="match status" value="1"/>
</dbReference>
<dbReference type="GO" id="GO:0046872">
    <property type="term" value="F:metal ion binding"/>
    <property type="evidence" value="ECO:0007669"/>
    <property type="project" value="InterPro"/>
</dbReference>
<dbReference type="Gene3D" id="3.30.470.20">
    <property type="entry name" value="ATP-grasp fold, B domain"/>
    <property type="match status" value="1"/>
</dbReference>
<dbReference type="SMART" id="SM00878">
    <property type="entry name" value="Biotin_carb_C"/>
    <property type="match status" value="1"/>
</dbReference>
<keyword evidence="3 5" id="KW-0547">Nucleotide-binding</keyword>
<reference evidence="8" key="1">
    <citation type="journal article" date="2022" name="Nat. Microbiol.">
        <title>Unique mobile elements and scalable gene flow at the prokaryote-eukaryote boundary revealed by circularized Asgard archaea genomes.</title>
        <authorList>
            <person name="Wu F."/>
            <person name="Speth D.R."/>
            <person name="Philosof A."/>
            <person name="Cremiere A."/>
            <person name="Narayanan A."/>
            <person name="Barco R.A."/>
            <person name="Connon S.A."/>
            <person name="Amend J.P."/>
            <person name="Antoshechkin I.A."/>
            <person name="Orphan V.J."/>
        </authorList>
    </citation>
    <scope>NUCLEOTIDE SEQUENCE</scope>
    <source>
        <strain evidence="8">PR6</strain>
    </source>
</reference>
<feature type="domain" description="ATP-grasp" evidence="6">
    <location>
        <begin position="120"/>
        <end position="315"/>
    </location>
</feature>
<dbReference type="GO" id="GO:0005524">
    <property type="term" value="F:ATP binding"/>
    <property type="evidence" value="ECO:0007669"/>
    <property type="project" value="UniProtKB-UniRule"/>
</dbReference>
<evidence type="ECO:0000256" key="5">
    <source>
        <dbReference type="PROSITE-ProRule" id="PRU00409"/>
    </source>
</evidence>
<dbReference type="InterPro" id="IPR005481">
    <property type="entry name" value="BC-like_N"/>
</dbReference>
<dbReference type="FunFam" id="3.30.1490.20:FF:000003">
    <property type="entry name" value="acetyl-CoA carboxylase isoform X1"/>
    <property type="match status" value="1"/>
</dbReference>
<evidence type="ECO:0000259" key="7">
    <source>
        <dbReference type="PROSITE" id="PS50979"/>
    </source>
</evidence>
<dbReference type="SUPFAM" id="SSF52440">
    <property type="entry name" value="PreATP-grasp domain"/>
    <property type="match status" value="1"/>
</dbReference>
<evidence type="ECO:0000256" key="1">
    <source>
        <dbReference type="ARBA" id="ARBA00001941"/>
    </source>
</evidence>
<comment type="cofactor">
    <cofactor evidence="1">
        <name>Co(2+)</name>
        <dbReference type="ChEBI" id="CHEBI:48828"/>
    </cofactor>
</comment>
<dbReference type="InterPro" id="IPR051602">
    <property type="entry name" value="ACC_Biotin_Carboxylase"/>
</dbReference>
<protein>
    <submittedName>
        <fullName evidence="8">Acetyl-CoA carboxylase biotin carboxylase subunit</fullName>
        <ecNumber evidence="8">6.4.1.2</ecNumber>
    </submittedName>
</protein>
<dbReference type="InterPro" id="IPR011054">
    <property type="entry name" value="Rudment_hybrid_motif"/>
</dbReference>
<dbReference type="AlphaFoldDB" id="A0A9Y1BRX7"/>
<dbReference type="EMBL" id="CP084167">
    <property type="protein sequence ID" value="UJG44034.1"/>
    <property type="molecule type" value="Genomic_DNA"/>
</dbReference>
<dbReference type="FunFam" id="3.40.50.20:FF:000010">
    <property type="entry name" value="Propionyl-CoA carboxylase subunit alpha"/>
    <property type="match status" value="1"/>
</dbReference>
<dbReference type="PANTHER" id="PTHR48095">
    <property type="entry name" value="PYRUVATE CARBOXYLASE SUBUNIT A"/>
    <property type="match status" value="1"/>
</dbReference>
<proteinExistence type="predicted"/>
<evidence type="ECO:0000256" key="4">
    <source>
        <dbReference type="ARBA" id="ARBA00022840"/>
    </source>
</evidence>
<dbReference type="GO" id="GO:0003989">
    <property type="term" value="F:acetyl-CoA carboxylase activity"/>
    <property type="evidence" value="ECO:0007669"/>
    <property type="project" value="UniProtKB-EC"/>
</dbReference>
<dbReference type="PANTHER" id="PTHR48095:SF2">
    <property type="entry name" value="BIOTIN CARBOXYLASE, CHLOROPLASTIC"/>
    <property type="match status" value="1"/>
</dbReference>
<name>A0A9Y1BRX7_9ARCH</name>
<dbReference type="Pfam" id="PF02785">
    <property type="entry name" value="Biotin_carb_C"/>
    <property type="match status" value="1"/>
</dbReference>
<dbReference type="PROSITE" id="PS00866">
    <property type="entry name" value="CPSASE_1"/>
    <property type="match status" value="1"/>
</dbReference>
<evidence type="ECO:0000313" key="8">
    <source>
        <dbReference type="EMBL" id="UJG44034.1"/>
    </source>
</evidence>
<gene>
    <name evidence="8" type="ORF">K9W46_02355</name>
</gene>
<dbReference type="PROSITE" id="PS00867">
    <property type="entry name" value="CPSASE_2"/>
    <property type="match status" value="1"/>
</dbReference>
<dbReference type="SUPFAM" id="SSF51246">
    <property type="entry name" value="Rudiment single hybrid motif"/>
    <property type="match status" value="1"/>
</dbReference>
<dbReference type="Pfam" id="PF00289">
    <property type="entry name" value="Biotin_carb_N"/>
    <property type="match status" value="1"/>
</dbReference>
<dbReference type="InterPro" id="IPR011764">
    <property type="entry name" value="Biotin_carboxylation_dom"/>
</dbReference>
<evidence type="ECO:0000256" key="3">
    <source>
        <dbReference type="ARBA" id="ARBA00022741"/>
    </source>
</evidence>
<evidence type="ECO:0000256" key="2">
    <source>
        <dbReference type="ARBA" id="ARBA00022598"/>
    </source>
</evidence>
<keyword evidence="4 5" id="KW-0067">ATP-binding</keyword>
<dbReference type="NCBIfam" id="NF006367">
    <property type="entry name" value="PRK08591.1"/>
    <property type="match status" value="1"/>
</dbReference>
<feature type="domain" description="Biotin carboxylation" evidence="7">
    <location>
        <begin position="1"/>
        <end position="443"/>
    </location>
</feature>
<dbReference type="InterPro" id="IPR016185">
    <property type="entry name" value="PreATP-grasp_dom_sf"/>
</dbReference>
<dbReference type="SUPFAM" id="SSF56059">
    <property type="entry name" value="Glutathione synthetase ATP-binding domain-like"/>
    <property type="match status" value="1"/>
</dbReference>
<dbReference type="InterPro" id="IPR005482">
    <property type="entry name" value="Biotin_COase_C"/>
</dbReference>
<dbReference type="InterPro" id="IPR005479">
    <property type="entry name" value="CPAse_ATP-bd"/>
</dbReference>
<dbReference type="EC" id="6.4.1.2" evidence="8"/>
<dbReference type="Proteomes" id="UP001200513">
    <property type="component" value="Chromosome"/>
</dbReference>
<accession>A0A9Y1BRX7</accession>
<keyword evidence="2 8" id="KW-0436">Ligase</keyword>
<organism evidence="8">
    <name type="scientific">Candidatus Heimdallarchaeum endolithica</name>
    <dbReference type="NCBI Taxonomy" id="2876572"/>
    <lineage>
        <taxon>Archaea</taxon>
        <taxon>Promethearchaeati</taxon>
        <taxon>Candidatus Heimdallarchaeota</taxon>
        <taxon>Candidatus Heimdallarchaeia (ex Rinke et al. 2021) (nom. nud.)</taxon>
        <taxon>Candidatus Heimdallarchaeales</taxon>
        <taxon>Candidatus Heimdallarchaeaceae</taxon>
        <taxon>Candidatus Heimdallarchaeum</taxon>
    </lineage>
</organism>
<dbReference type="InterPro" id="IPR011761">
    <property type="entry name" value="ATP-grasp"/>
</dbReference>